<evidence type="ECO:0000313" key="1">
    <source>
        <dbReference type="EMBL" id="VDS04903.1"/>
    </source>
</evidence>
<accession>A0A447IBW0</accession>
<dbReference type="AlphaFoldDB" id="A0A447IBW0"/>
<reference evidence="1 2" key="1">
    <citation type="submission" date="2018-12" db="EMBL/GenBank/DDBJ databases">
        <authorList>
            <person name="Criscuolo A."/>
        </authorList>
    </citation>
    <scope>NUCLEOTIDE SEQUENCE [LARGE SCALE GENOMIC DNA]</scope>
    <source>
        <strain evidence="1">ACIP1116281</strain>
    </source>
</reference>
<keyword evidence="2" id="KW-1185">Reference proteome</keyword>
<sequence>MKKRIIILGVVVLVVALAWSGGWLFLANQLRQQIDALAFADGETSPQLTCATLNISGYPFSVDVECVDAVVVSGDVMAEIPAVRASALIYRPNHVLASARGPAQISDAFTGQQSELAWAELNGSLRVENWRIARLSIVGSEVSWTDRLFGDALLAKTDALELHLLDIPEMHDAERGLSALAVYLRTQALDVPMMTLAAADIELEAELSGLPDDLRRIGAEPILPLWQRNGGTLNLVSLRAKDASADLEASGQVQLDDQGRPNGKIDISSAGVAERIGPMIEEPWRTLVLGTPGADGRHTNQLNFSNGNLSSGLVPITTLPPLF</sequence>
<organism evidence="1 2">
    <name type="scientific">Devosia equisanguinis</name>
    <dbReference type="NCBI Taxonomy" id="2490941"/>
    <lineage>
        <taxon>Bacteria</taxon>
        <taxon>Pseudomonadati</taxon>
        <taxon>Pseudomonadota</taxon>
        <taxon>Alphaproteobacteria</taxon>
        <taxon>Hyphomicrobiales</taxon>
        <taxon>Devosiaceae</taxon>
        <taxon>Devosia</taxon>
    </lineage>
</organism>
<evidence type="ECO:0000313" key="2">
    <source>
        <dbReference type="Proteomes" id="UP000268844"/>
    </source>
</evidence>
<evidence type="ECO:0008006" key="3">
    <source>
        <dbReference type="Google" id="ProtNLM"/>
    </source>
</evidence>
<gene>
    <name evidence="1" type="ORF">DEVEQU_02044</name>
</gene>
<name>A0A447IBW0_9HYPH</name>
<dbReference type="InterPro" id="IPR018666">
    <property type="entry name" value="DUF2125"/>
</dbReference>
<dbReference type="Pfam" id="PF09898">
    <property type="entry name" value="DUF2125"/>
    <property type="match status" value="1"/>
</dbReference>
<dbReference type="OrthoDB" id="7169664at2"/>
<protein>
    <recommendedName>
        <fullName evidence="3">DUF2125 domain-containing protein</fullName>
    </recommendedName>
</protein>
<dbReference type="Proteomes" id="UP000268844">
    <property type="component" value="Unassembled WGS sequence"/>
</dbReference>
<dbReference type="RefSeq" id="WP_126150446.1">
    <property type="nucleotide sequence ID" value="NZ_JBHTMH010000004.1"/>
</dbReference>
<proteinExistence type="predicted"/>
<dbReference type="EMBL" id="UZWD01000025">
    <property type="protein sequence ID" value="VDS04903.1"/>
    <property type="molecule type" value="Genomic_DNA"/>
</dbReference>